<comment type="caution">
    <text evidence="2">The sequence shown here is derived from an EMBL/GenBank/DDBJ whole genome shotgun (WGS) entry which is preliminary data.</text>
</comment>
<name>A0AAD6ABC3_9TELE</name>
<proteinExistence type="predicted"/>
<accession>A0AAD6ABC3</accession>
<gene>
    <name evidence="2" type="ORF">JOQ06_023014</name>
</gene>
<dbReference type="Proteomes" id="UP001219934">
    <property type="component" value="Unassembled WGS sequence"/>
</dbReference>
<organism evidence="2 3">
    <name type="scientific">Pogonophryne albipinna</name>
    <dbReference type="NCBI Taxonomy" id="1090488"/>
    <lineage>
        <taxon>Eukaryota</taxon>
        <taxon>Metazoa</taxon>
        <taxon>Chordata</taxon>
        <taxon>Craniata</taxon>
        <taxon>Vertebrata</taxon>
        <taxon>Euteleostomi</taxon>
        <taxon>Actinopterygii</taxon>
        <taxon>Neopterygii</taxon>
        <taxon>Teleostei</taxon>
        <taxon>Neoteleostei</taxon>
        <taxon>Acanthomorphata</taxon>
        <taxon>Eupercaria</taxon>
        <taxon>Perciformes</taxon>
        <taxon>Notothenioidei</taxon>
        <taxon>Pogonophryne</taxon>
    </lineage>
</organism>
<protein>
    <submittedName>
        <fullName evidence="2">Uncharacterized protein</fullName>
    </submittedName>
</protein>
<dbReference type="EMBL" id="JAPTMU010000111">
    <property type="protein sequence ID" value="KAJ4921632.1"/>
    <property type="molecule type" value="Genomic_DNA"/>
</dbReference>
<reference evidence="2" key="1">
    <citation type="submission" date="2022-11" db="EMBL/GenBank/DDBJ databases">
        <title>Chromosome-level genome of Pogonophryne albipinna.</title>
        <authorList>
            <person name="Jo E."/>
        </authorList>
    </citation>
    <scope>NUCLEOTIDE SEQUENCE</scope>
    <source>
        <strain evidence="2">SGF0006</strain>
        <tissue evidence="2">Muscle</tissue>
    </source>
</reference>
<evidence type="ECO:0000256" key="1">
    <source>
        <dbReference type="SAM" id="MobiDB-lite"/>
    </source>
</evidence>
<feature type="non-terminal residue" evidence="2">
    <location>
        <position position="60"/>
    </location>
</feature>
<dbReference type="AlphaFoldDB" id="A0AAD6ABC3"/>
<feature type="region of interest" description="Disordered" evidence="1">
    <location>
        <begin position="1"/>
        <end position="42"/>
    </location>
</feature>
<evidence type="ECO:0000313" key="2">
    <source>
        <dbReference type="EMBL" id="KAJ4921632.1"/>
    </source>
</evidence>
<feature type="non-terminal residue" evidence="2">
    <location>
        <position position="1"/>
    </location>
</feature>
<keyword evidence="3" id="KW-1185">Reference proteome</keyword>
<sequence length="60" mass="6440">AHLSPAAEISSHGRPGVSLTVPHSRGMKSISGQPPDRSTPKIRSYTGIRFCYPSPLILRA</sequence>
<evidence type="ECO:0000313" key="3">
    <source>
        <dbReference type="Proteomes" id="UP001219934"/>
    </source>
</evidence>